<comment type="caution">
    <text evidence="4">The sequence shown here is derived from an EMBL/GenBank/DDBJ whole genome shotgun (WGS) entry which is preliminary data.</text>
</comment>
<organism evidence="4 5">
    <name type="scientific">Herbiconiux aconitum</name>
    <dbReference type="NCBI Taxonomy" id="2970913"/>
    <lineage>
        <taxon>Bacteria</taxon>
        <taxon>Bacillati</taxon>
        <taxon>Actinomycetota</taxon>
        <taxon>Actinomycetes</taxon>
        <taxon>Micrococcales</taxon>
        <taxon>Microbacteriaceae</taxon>
        <taxon>Herbiconiux</taxon>
    </lineage>
</organism>
<gene>
    <name evidence="4" type="ORF">N1027_14600</name>
</gene>
<evidence type="ECO:0000256" key="2">
    <source>
        <dbReference type="ARBA" id="ARBA00023002"/>
    </source>
</evidence>
<evidence type="ECO:0000313" key="5">
    <source>
        <dbReference type="Proteomes" id="UP001165584"/>
    </source>
</evidence>
<protein>
    <submittedName>
        <fullName evidence="4">SDR family NAD(P)-dependent oxidoreductase</fullName>
    </submittedName>
</protein>
<dbReference type="CDD" id="cd05374">
    <property type="entry name" value="17beta-HSD-like_SDR_c"/>
    <property type="match status" value="1"/>
</dbReference>
<dbReference type="PANTHER" id="PTHR43976">
    <property type="entry name" value="SHORT CHAIN DEHYDROGENASE"/>
    <property type="match status" value="1"/>
</dbReference>
<comment type="similarity">
    <text evidence="1 3">Belongs to the short-chain dehydrogenases/reductases (SDR) family.</text>
</comment>
<dbReference type="PANTHER" id="PTHR43976:SF16">
    <property type="entry name" value="SHORT-CHAIN DEHYDROGENASE_REDUCTASE FAMILY PROTEIN"/>
    <property type="match status" value="1"/>
</dbReference>
<dbReference type="InterPro" id="IPR036291">
    <property type="entry name" value="NAD(P)-bd_dom_sf"/>
</dbReference>
<dbReference type="PRINTS" id="PR00081">
    <property type="entry name" value="GDHRDH"/>
</dbReference>
<dbReference type="InterPro" id="IPR002347">
    <property type="entry name" value="SDR_fam"/>
</dbReference>
<dbReference type="PRINTS" id="PR00080">
    <property type="entry name" value="SDRFAMILY"/>
</dbReference>
<evidence type="ECO:0000256" key="3">
    <source>
        <dbReference type="RuleBase" id="RU000363"/>
    </source>
</evidence>
<dbReference type="Gene3D" id="3.40.50.720">
    <property type="entry name" value="NAD(P)-binding Rossmann-like Domain"/>
    <property type="match status" value="1"/>
</dbReference>
<dbReference type="RefSeq" id="WP_259508861.1">
    <property type="nucleotide sequence ID" value="NZ_JANLCM010000002.1"/>
</dbReference>
<dbReference type="Proteomes" id="UP001165584">
    <property type="component" value="Unassembled WGS sequence"/>
</dbReference>
<evidence type="ECO:0000256" key="1">
    <source>
        <dbReference type="ARBA" id="ARBA00006484"/>
    </source>
</evidence>
<proteinExistence type="inferred from homology"/>
<keyword evidence="5" id="KW-1185">Reference proteome</keyword>
<keyword evidence="2" id="KW-0560">Oxidoreductase</keyword>
<name>A0ABT2GT49_9MICO</name>
<sequence length="245" mass="25802">MAATARSITSLNSVVERFGDLVLPLELDVTDEMAVHQAIDAVEERFGGIDILVNNAGQAVMGAVEEVSTAQAREQMEVNYFGALSATQAVLPRMRERRSGRIIQISSMGGVVSLPTMGSYHATKWALEALSQALAGEVAEYGIHVTLVEPLTFPTELGSGAPQMPEYDSARAGVMAGFAGSGIGPGDPAAAGKALLAIADADNPPLRVLFGANGLALIRPEFERRLALWEQWDDIAQLSQGAPSA</sequence>
<dbReference type="Pfam" id="PF00106">
    <property type="entry name" value="adh_short"/>
    <property type="match status" value="1"/>
</dbReference>
<accession>A0ABT2GT49</accession>
<evidence type="ECO:0000313" key="4">
    <source>
        <dbReference type="EMBL" id="MCS5719365.1"/>
    </source>
</evidence>
<reference evidence="4" key="1">
    <citation type="submission" date="2022-08" db="EMBL/GenBank/DDBJ databases">
        <authorList>
            <person name="Deng Y."/>
            <person name="Han X.-F."/>
            <person name="Zhang Y.-Q."/>
        </authorList>
    </citation>
    <scope>NUCLEOTIDE SEQUENCE</scope>
    <source>
        <strain evidence="4">CPCC 205763</strain>
    </source>
</reference>
<dbReference type="EMBL" id="JANLCM010000002">
    <property type="protein sequence ID" value="MCS5719365.1"/>
    <property type="molecule type" value="Genomic_DNA"/>
</dbReference>
<dbReference type="SUPFAM" id="SSF51735">
    <property type="entry name" value="NAD(P)-binding Rossmann-fold domains"/>
    <property type="match status" value="1"/>
</dbReference>
<dbReference type="InterPro" id="IPR051911">
    <property type="entry name" value="SDR_oxidoreductase"/>
</dbReference>